<dbReference type="PROSITE" id="PS51257">
    <property type="entry name" value="PROKAR_LIPOPROTEIN"/>
    <property type="match status" value="1"/>
</dbReference>
<keyword evidence="1" id="KW-0732">Signal</keyword>
<dbReference type="Gene3D" id="2.50.20.10">
    <property type="entry name" value="Lipoprotein localisation LolA/LolB/LppX"/>
    <property type="match status" value="1"/>
</dbReference>
<feature type="chain" id="PRO_5047335778" evidence="1">
    <location>
        <begin position="20"/>
        <end position="348"/>
    </location>
</feature>
<keyword evidence="2" id="KW-0449">Lipoprotein</keyword>
<comment type="caution">
    <text evidence="2">The sequence shown here is derived from an EMBL/GenBank/DDBJ whole genome shotgun (WGS) entry which is preliminary data.</text>
</comment>
<dbReference type="PANTHER" id="PTHR37507:SF2">
    <property type="entry name" value="SPORULATION PROTEIN YDCC"/>
    <property type="match status" value="1"/>
</dbReference>
<name>A0ABU0A0A7_9BACI</name>
<evidence type="ECO:0000256" key="1">
    <source>
        <dbReference type="SAM" id="SignalP"/>
    </source>
</evidence>
<protein>
    <submittedName>
        <fullName evidence="2">Outer membrane lipoprotein-sorting protein</fullName>
    </submittedName>
</protein>
<keyword evidence="3" id="KW-1185">Reference proteome</keyword>
<accession>A0ABU0A0A7</accession>
<dbReference type="EMBL" id="JAUSUG010000014">
    <property type="protein sequence ID" value="MDQ0256133.1"/>
    <property type="molecule type" value="Genomic_DNA"/>
</dbReference>
<dbReference type="InterPro" id="IPR052944">
    <property type="entry name" value="Sporulation_related"/>
</dbReference>
<dbReference type="RefSeq" id="WP_307327790.1">
    <property type="nucleotide sequence ID" value="NZ_JAUSUG010000014.1"/>
</dbReference>
<dbReference type="PANTHER" id="PTHR37507">
    <property type="entry name" value="SPORULATION PROTEIN YDCC"/>
    <property type="match status" value="1"/>
</dbReference>
<gene>
    <name evidence="2" type="ORF">J2S74_003532</name>
</gene>
<feature type="signal peptide" evidence="1">
    <location>
        <begin position="1"/>
        <end position="19"/>
    </location>
</feature>
<dbReference type="Proteomes" id="UP001230005">
    <property type="component" value="Unassembled WGS sequence"/>
</dbReference>
<dbReference type="InterPro" id="IPR029046">
    <property type="entry name" value="LolA/LolB/LppX"/>
</dbReference>
<proteinExistence type="predicted"/>
<sequence length="348" mass="39479">MKKIISLLVAAVAFTMVLAACGEKTQEDVIEDLDKTLDELTGYKAEAEMTLQTGEEPQTYQVEVWYKHPTSYRVALSNDEDEPSQIILRNDEGVFVLTPALNKSFRFQSDWPENNSQVYLYESLINDILMDPERSFSATEEHYVFQTNTNYTNKNLNQQEIMLNKKDLTPASVKIMDVDLKPLVQLEFTTFEMNATFNEGDFDMDRNMTAAQLNMDIPTMAEGEEGVEEKDDSFTVFYPLYEPQGTGYPSQTEVETENGKRVIISYDGDQPFTIIQQKSRWVDASTPVSVSNGQLVDLGFTKAIMTKDGDTTSITWSYQGTDFFLASQYLDEADIMAIARSVYGTEQK</sequence>
<organism evidence="2 3">
    <name type="scientific">Evansella vedderi</name>
    <dbReference type="NCBI Taxonomy" id="38282"/>
    <lineage>
        <taxon>Bacteria</taxon>
        <taxon>Bacillati</taxon>
        <taxon>Bacillota</taxon>
        <taxon>Bacilli</taxon>
        <taxon>Bacillales</taxon>
        <taxon>Bacillaceae</taxon>
        <taxon>Evansella</taxon>
    </lineage>
</organism>
<evidence type="ECO:0000313" key="3">
    <source>
        <dbReference type="Proteomes" id="UP001230005"/>
    </source>
</evidence>
<evidence type="ECO:0000313" key="2">
    <source>
        <dbReference type="EMBL" id="MDQ0256133.1"/>
    </source>
</evidence>
<dbReference type="SUPFAM" id="SSF89392">
    <property type="entry name" value="Prokaryotic lipoproteins and lipoprotein localization factors"/>
    <property type="match status" value="1"/>
</dbReference>
<reference evidence="2 3" key="1">
    <citation type="submission" date="2023-07" db="EMBL/GenBank/DDBJ databases">
        <title>Genomic Encyclopedia of Type Strains, Phase IV (KMG-IV): sequencing the most valuable type-strain genomes for metagenomic binning, comparative biology and taxonomic classification.</title>
        <authorList>
            <person name="Goeker M."/>
        </authorList>
    </citation>
    <scope>NUCLEOTIDE SEQUENCE [LARGE SCALE GENOMIC DNA]</scope>
    <source>
        <strain evidence="2 3">DSM 9768</strain>
    </source>
</reference>